<evidence type="ECO:0000313" key="2">
    <source>
        <dbReference type="Proteomes" id="UP000219068"/>
    </source>
</evidence>
<dbReference type="EMBL" id="OBMM01000002">
    <property type="protein sequence ID" value="SOC16759.1"/>
    <property type="molecule type" value="Genomic_DNA"/>
</dbReference>
<sequence length="48" mass="5971">MQYLDKRRQFLTLGMMLLLQRDQIKEKRIKYQKILKLSIFRLKDQITS</sequence>
<accession>A0A285T5Z2</accession>
<protein>
    <submittedName>
        <fullName evidence="1">Uncharacterized protein</fullName>
    </submittedName>
</protein>
<dbReference type="AlphaFoldDB" id="A0A285T5Z2"/>
<organism evidence="1 2">
    <name type="scientific">Thalassospira xiamenensis</name>
    <dbReference type="NCBI Taxonomy" id="220697"/>
    <lineage>
        <taxon>Bacteria</taxon>
        <taxon>Pseudomonadati</taxon>
        <taxon>Pseudomonadota</taxon>
        <taxon>Alphaproteobacteria</taxon>
        <taxon>Rhodospirillales</taxon>
        <taxon>Thalassospiraceae</taxon>
        <taxon>Thalassospira</taxon>
    </lineage>
</organism>
<evidence type="ECO:0000313" key="1">
    <source>
        <dbReference type="EMBL" id="SOC16759.1"/>
    </source>
</evidence>
<reference evidence="1 2" key="1">
    <citation type="submission" date="2017-08" db="EMBL/GenBank/DDBJ databases">
        <authorList>
            <person name="de Groot N.N."/>
        </authorList>
    </citation>
    <scope>NUCLEOTIDE SEQUENCE [LARGE SCALE GENOMIC DNA]</scope>
    <source>
        <strain evidence="1 2">USBA 78</strain>
    </source>
</reference>
<gene>
    <name evidence="1" type="ORF">SAMN05428964_102408</name>
</gene>
<dbReference type="Proteomes" id="UP000219068">
    <property type="component" value="Unassembled WGS sequence"/>
</dbReference>
<name>A0A285T5Z2_9PROT</name>
<proteinExistence type="predicted"/>